<keyword evidence="1" id="KW-0238">DNA-binding</keyword>
<name>A0AA39NU22_9AGAR</name>
<dbReference type="Gene3D" id="1.10.443.10">
    <property type="entry name" value="Intergrase catalytic core"/>
    <property type="match status" value="1"/>
</dbReference>
<dbReference type="Gene3D" id="1.10.150.130">
    <property type="match status" value="1"/>
</dbReference>
<feature type="non-terminal residue" evidence="3">
    <location>
        <position position="245"/>
    </location>
</feature>
<dbReference type="InterPro" id="IPR013762">
    <property type="entry name" value="Integrase-like_cat_sf"/>
</dbReference>
<dbReference type="EMBL" id="JAUEPR010000046">
    <property type="protein sequence ID" value="KAK0471864.1"/>
    <property type="molecule type" value="Genomic_DNA"/>
</dbReference>
<accession>A0AA39NU22</accession>
<dbReference type="AlphaFoldDB" id="A0AA39NU22"/>
<evidence type="ECO:0008006" key="5">
    <source>
        <dbReference type="Google" id="ProtNLM"/>
    </source>
</evidence>
<dbReference type="SUPFAM" id="SSF56349">
    <property type="entry name" value="DNA breaking-rejoining enzymes"/>
    <property type="match status" value="1"/>
</dbReference>
<organism evidence="3 4">
    <name type="scientific">Armillaria novae-zelandiae</name>
    <dbReference type="NCBI Taxonomy" id="153914"/>
    <lineage>
        <taxon>Eukaryota</taxon>
        <taxon>Fungi</taxon>
        <taxon>Dikarya</taxon>
        <taxon>Basidiomycota</taxon>
        <taxon>Agaricomycotina</taxon>
        <taxon>Agaricomycetes</taxon>
        <taxon>Agaricomycetidae</taxon>
        <taxon>Agaricales</taxon>
        <taxon>Marasmiineae</taxon>
        <taxon>Physalacriaceae</taxon>
        <taxon>Armillaria</taxon>
    </lineage>
</organism>
<dbReference type="SUPFAM" id="SSF47823">
    <property type="entry name" value="lambda integrase-like, N-terminal domain"/>
    <property type="match status" value="1"/>
</dbReference>
<dbReference type="InterPro" id="IPR052925">
    <property type="entry name" value="Phage_Integrase-like_Recomb"/>
</dbReference>
<reference evidence="3" key="1">
    <citation type="submission" date="2023-06" db="EMBL/GenBank/DDBJ databases">
        <authorList>
            <consortium name="Lawrence Berkeley National Laboratory"/>
            <person name="Ahrendt S."/>
            <person name="Sahu N."/>
            <person name="Indic B."/>
            <person name="Wong-Bajracharya J."/>
            <person name="Merenyi Z."/>
            <person name="Ke H.-M."/>
            <person name="Monk M."/>
            <person name="Kocsube S."/>
            <person name="Drula E."/>
            <person name="Lipzen A."/>
            <person name="Balint B."/>
            <person name="Henrissat B."/>
            <person name="Andreopoulos B."/>
            <person name="Martin F.M."/>
            <person name="Harder C.B."/>
            <person name="Rigling D."/>
            <person name="Ford K.L."/>
            <person name="Foster G.D."/>
            <person name="Pangilinan J."/>
            <person name="Papanicolaou A."/>
            <person name="Barry K."/>
            <person name="LaButti K."/>
            <person name="Viragh M."/>
            <person name="Koriabine M."/>
            <person name="Yan M."/>
            <person name="Riley R."/>
            <person name="Champramary S."/>
            <person name="Plett K.L."/>
            <person name="Tsai I.J."/>
            <person name="Slot J."/>
            <person name="Sipos G."/>
            <person name="Plett J."/>
            <person name="Nagy L.G."/>
            <person name="Grigoriev I.V."/>
        </authorList>
    </citation>
    <scope>NUCLEOTIDE SEQUENCE</scope>
    <source>
        <strain evidence="3">ICMP 16352</strain>
    </source>
</reference>
<comment type="caution">
    <text evidence="3">The sequence shown here is derived from an EMBL/GenBank/DDBJ whole genome shotgun (WGS) entry which is preliminary data.</text>
</comment>
<dbReference type="PANTHER" id="PTHR34605">
    <property type="entry name" value="PHAGE_INTEGRASE DOMAIN-CONTAINING PROTEIN"/>
    <property type="match status" value="1"/>
</dbReference>
<dbReference type="PANTHER" id="PTHR34605:SF4">
    <property type="entry name" value="DNA ADENINE METHYLTRANSFERASE"/>
    <property type="match status" value="1"/>
</dbReference>
<sequence>DGSLLPASEMAILQWIASLGPRVQPKTIKKYLTHVKSMHTDLNLSFTATDSPIIQRVIRGIKRFHGEKDRKPKQPITLPVLQDILAHLQPRIKPGHLVVYAACCIAFSGVSVRLAAAPGRPSCPIAALKALFPNGTTSDPTIPLFPSLDDQSKPISHTFFISAIREALSATGYDPSLFAGHSFRRGGASAAAAAGYSDHKIQMLGQWLSDTYKLYIEADPARILYISSSLHWAHSTSTSYVPPDL</sequence>
<evidence type="ECO:0000313" key="4">
    <source>
        <dbReference type="Proteomes" id="UP001175227"/>
    </source>
</evidence>
<dbReference type="GO" id="GO:0003677">
    <property type="term" value="F:DNA binding"/>
    <property type="evidence" value="ECO:0007669"/>
    <property type="project" value="UniProtKB-KW"/>
</dbReference>
<keyword evidence="2" id="KW-0233">DNA recombination</keyword>
<dbReference type="Proteomes" id="UP001175227">
    <property type="component" value="Unassembled WGS sequence"/>
</dbReference>
<dbReference type="GO" id="GO:0006310">
    <property type="term" value="P:DNA recombination"/>
    <property type="evidence" value="ECO:0007669"/>
    <property type="project" value="UniProtKB-KW"/>
</dbReference>
<keyword evidence="4" id="KW-1185">Reference proteome</keyword>
<gene>
    <name evidence="3" type="ORF">IW261DRAFT_1344115</name>
</gene>
<dbReference type="InterPro" id="IPR011010">
    <property type="entry name" value="DNA_brk_join_enz"/>
</dbReference>
<evidence type="ECO:0000256" key="2">
    <source>
        <dbReference type="ARBA" id="ARBA00023172"/>
    </source>
</evidence>
<evidence type="ECO:0000313" key="3">
    <source>
        <dbReference type="EMBL" id="KAK0471864.1"/>
    </source>
</evidence>
<dbReference type="InterPro" id="IPR010998">
    <property type="entry name" value="Integrase_recombinase_N"/>
</dbReference>
<protein>
    <recommendedName>
        <fullName evidence="5">Tyr recombinase domain-containing protein</fullName>
    </recommendedName>
</protein>
<dbReference type="GO" id="GO:0015074">
    <property type="term" value="P:DNA integration"/>
    <property type="evidence" value="ECO:0007669"/>
    <property type="project" value="InterPro"/>
</dbReference>
<evidence type="ECO:0000256" key="1">
    <source>
        <dbReference type="ARBA" id="ARBA00023125"/>
    </source>
</evidence>
<proteinExistence type="predicted"/>